<feature type="region of interest" description="Disordered" evidence="1">
    <location>
        <begin position="96"/>
        <end position="117"/>
    </location>
</feature>
<accession>A0ABV7U5L5</accession>
<proteinExistence type="predicted"/>
<keyword evidence="3" id="KW-1185">Reference proteome</keyword>
<reference evidence="3" key="1">
    <citation type="journal article" date="2019" name="Int. J. Syst. Evol. Microbiol.">
        <title>The Global Catalogue of Microorganisms (GCM) 10K type strain sequencing project: providing services to taxonomists for standard genome sequencing and annotation.</title>
        <authorList>
            <consortium name="The Broad Institute Genomics Platform"/>
            <consortium name="The Broad Institute Genome Sequencing Center for Infectious Disease"/>
            <person name="Wu L."/>
            <person name="Ma J."/>
        </authorList>
    </citation>
    <scope>NUCLEOTIDE SEQUENCE [LARGE SCALE GENOMIC DNA]</scope>
    <source>
        <strain evidence="3">KCTC 42473</strain>
    </source>
</reference>
<dbReference type="EMBL" id="JBHRXY010000008">
    <property type="protein sequence ID" value="MFC3630194.1"/>
    <property type="molecule type" value="Genomic_DNA"/>
</dbReference>
<protein>
    <submittedName>
        <fullName evidence="2">Uncharacterized protein</fullName>
    </submittedName>
</protein>
<evidence type="ECO:0000256" key="1">
    <source>
        <dbReference type="SAM" id="MobiDB-lite"/>
    </source>
</evidence>
<organism evidence="2 3">
    <name type="scientific">Paracoccus angustae</name>
    <dbReference type="NCBI Taxonomy" id="1671480"/>
    <lineage>
        <taxon>Bacteria</taxon>
        <taxon>Pseudomonadati</taxon>
        <taxon>Pseudomonadota</taxon>
        <taxon>Alphaproteobacteria</taxon>
        <taxon>Rhodobacterales</taxon>
        <taxon>Paracoccaceae</taxon>
        <taxon>Paracoccus</taxon>
    </lineage>
</organism>
<dbReference type="Proteomes" id="UP001595539">
    <property type="component" value="Unassembled WGS sequence"/>
</dbReference>
<name>A0ABV7U5L5_9RHOB</name>
<comment type="caution">
    <text evidence="2">The sequence shown here is derived from an EMBL/GenBank/DDBJ whole genome shotgun (WGS) entry which is preliminary data.</text>
</comment>
<gene>
    <name evidence="2" type="ORF">ACFOM8_12145</name>
</gene>
<evidence type="ECO:0000313" key="3">
    <source>
        <dbReference type="Proteomes" id="UP001595539"/>
    </source>
</evidence>
<sequence>MQMKLWPQEETWFDPRSGWLPTRSKGGCSIEDTLRPLTMEDRDRLAALAADMVSSKLPVLEAEADNGSFGFDLMKYWVQYPRGDKRRWGVELSRSTWHGPGSDTLLKISQPPEPITP</sequence>
<evidence type="ECO:0000313" key="2">
    <source>
        <dbReference type="EMBL" id="MFC3630194.1"/>
    </source>
</evidence>